<feature type="chain" id="PRO_5018702301" description="Fibrinogen C-terminal domain-containing protein" evidence="1">
    <location>
        <begin position="18"/>
        <end position="553"/>
    </location>
</feature>
<comment type="caution">
    <text evidence="3">The sequence shown here is derived from an EMBL/GenBank/DDBJ whole genome shotgun (WGS) entry which is preliminary data.</text>
</comment>
<dbReference type="PANTHER" id="PTHR19143:SF458">
    <property type="entry name" value="FIBRINOGEN C-TERMINAL DOMAIN-CONTAINING PROTEIN-RELATED"/>
    <property type="match status" value="1"/>
</dbReference>
<dbReference type="Gene3D" id="1.20.120.20">
    <property type="entry name" value="Apolipoprotein"/>
    <property type="match status" value="1"/>
</dbReference>
<reference evidence="3 4" key="1">
    <citation type="submission" date="2019-01" db="EMBL/GenBank/DDBJ databases">
        <title>A draft genome assembly of the solar-powered sea slug Elysia chlorotica.</title>
        <authorList>
            <person name="Cai H."/>
            <person name="Li Q."/>
            <person name="Fang X."/>
            <person name="Li J."/>
            <person name="Curtis N.E."/>
            <person name="Altenburger A."/>
            <person name="Shibata T."/>
            <person name="Feng M."/>
            <person name="Maeda T."/>
            <person name="Schwartz J.A."/>
            <person name="Shigenobu S."/>
            <person name="Lundholm N."/>
            <person name="Nishiyama T."/>
            <person name="Yang H."/>
            <person name="Hasebe M."/>
            <person name="Li S."/>
            <person name="Pierce S.K."/>
            <person name="Wang J."/>
        </authorList>
    </citation>
    <scope>NUCLEOTIDE SEQUENCE [LARGE SCALE GENOMIC DNA]</scope>
    <source>
        <strain evidence="3">EC2010</strain>
        <tissue evidence="3">Whole organism of an adult</tissue>
    </source>
</reference>
<evidence type="ECO:0000259" key="2">
    <source>
        <dbReference type="PROSITE" id="PS51406"/>
    </source>
</evidence>
<name>A0A3S0ZQU5_ELYCH</name>
<dbReference type="PANTHER" id="PTHR19143">
    <property type="entry name" value="FIBRINOGEN/TENASCIN/ANGIOPOEITIN"/>
    <property type="match status" value="1"/>
</dbReference>
<feature type="domain" description="Fibrinogen C-terminal" evidence="2">
    <location>
        <begin position="341"/>
        <end position="552"/>
    </location>
</feature>
<feature type="signal peptide" evidence="1">
    <location>
        <begin position="1"/>
        <end position="17"/>
    </location>
</feature>
<dbReference type="InterPro" id="IPR014716">
    <property type="entry name" value="Fibrinogen_a/b/g_C_1"/>
</dbReference>
<dbReference type="PROSITE" id="PS51406">
    <property type="entry name" value="FIBRINOGEN_C_2"/>
    <property type="match status" value="1"/>
</dbReference>
<dbReference type="SUPFAM" id="SSF56496">
    <property type="entry name" value="Fibrinogen C-terminal domain-like"/>
    <property type="match status" value="1"/>
</dbReference>
<organism evidence="3 4">
    <name type="scientific">Elysia chlorotica</name>
    <name type="common">Eastern emerald elysia</name>
    <name type="synonym">Sea slug</name>
    <dbReference type="NCBI Taxonomy" id="188477"/>
    <lineage>
        <taxon>Eukaryota</taxon>
        <taxon>Metazoa</taxon>
        <taxon>Spiralia</taxon>
        <taxon>Lophotrochozoa</taxon>
        <taxon>Mollusca</taxon>
        <taxon>Gastropoda</taxon>
        <taxon>Heterobranchia</taxon>
        <taxon>Euthyneura</taxon>
        <taxon>Panpulmonata</taxon>
        <taxon>Sacoglossa</taxon>
        <taxon>Placobranchoidea</taxon>
        <taxon>Plakobranchidae</taxon>
        <taxon>Elysia</taxon>
    </lineage>
</organism>
<dbReference type="CDD" id="cd00087">
    <property type="entry name" value="FReD"/>
    <property type="match status" value="1"/>
</dbReference>
<dbReference type="Gene3D" id="3.90.215.10">
    <property type="entry name" value="Gamma Fibrinogen, chain A, domain 1"/>
    <property type="match status" value="1"/>
</dbReference>
<dbReference type="SMART" id="SM00186">
    <property type="entry name" value="FBG"/>
    <property type="match status" value="1"/>
</dbReference>
<dbReference type="InterPro" id="IPR036056">
    <property type="entry name" value="Fibrinogen-like_C"/>
</dbReference>
<gene>
    <name evidence="3" type="ORF">EGW08_011588</name>
</gene>
<evidence type="ECO:0000313" key="3">
    <source>
        <dbReference type="EMBL" id="RUS80638.1"/>
    </source>
</evidence>
<dbReference type="EMBL" id="RQTK01000380">
    <property type="protein sequence ID" value="RUS80638.1"/>
    <property type="molecule type" value="Genomic_DNA"/>
</dbReference>
<protein>
    <recommendedName>
        <fullName evidence="2">Fibrinogen C-terminal domain-containing protein</fullName>
    </recommendedName>
</protein>
<proteinExistence type="predicted"/>
<evidence type="ECO:0000313" key="4">
    <source>
        <dbReference type="Proteomes" id="UP000271974"/>
    </source>
</evidence>
<accession>A0A3S0ZQU5</accession>
<dbReference type="GO" id="GO:0005615">
    <property type="term" value="C:extracellular space"/>
    <property type="evidence" value="ECO:0007669"/>
    <property type="project" value="TreeGrafter"/>
</dbReference>
<dbReference type="Proteomes" id="UP000271974">
    <property type="component" value="Unassembled WGS sequence"/>
</dbReference>
<dbReference type="Pfam" id="PF00147">
    <property type="entry name" value="Fibrinogen_C"/>
    <property type="match status" value="1"/>
</dbReference>
<evidence type="ECO:0000256" key="1">
    <source>
        <dbReference type="SAM" id="SignalP"/>
    </source>
</evidence>
<dbReference type="SUPFAM" id="SSF58113">
    <property type="entry name" value="Apolipoprotein A-I"/>
    <property type="match status" value="1"/>
</dbReference>
<keyword evidence="1" id="KW-0732">Signal</keyword>
<keyword evidence="4" id="KW-1185">Reference proteome</keyword>
<sequence>MLQTFIFPLMLIGFSEGLELSLGGDILTVPGHRATCGVLRCKDEVGQSRESREAIISKMTIFRKSHFGEERDLVASVSEEQPLISKTSSAAKVDGSWTKRRAEITVYLLRPGDCHGTEFACHVHALDRDGKSLVSKSSVSNPERDPGAGVECRGADVGAQLTGPIQELKVWLESTMGQLEDRLEDKISTLQTRMDDTIQSLQGRIDDKVSAFQNRLDDKITTMQSMFDGNMKQLENRLEDKLDSKMVATTIPSTHAQERQHIDLDEAEDILNETLYSLESNLNATATQAISGINEIFQSEKSKLLADASRVLHEVHATLDTLTSNSNISFLSEMATTLNRTRGPDLKTSCARQSGESSRPVLESYHVVTPPFGGSPYVCDPHTDGGGWIVIQRRTTGNVGFDKDWASYKQGFGAFDDDFWLGNELIHEMTSKGTYELRVDVKHHGQSLFARYSYFYLEDEANSYTLRLGSFRGTAGDAFPFRKSIPFSTRDRDNDGVSNVNCARKYRGGWWFWPANCFDSFLNGQWVPEAPIRPIWLENSVSFSEMKIRRVQD</sequence>
<dbReference type="OrthoDB" id="7972392at2759"/>
<dbReference type="STRING" id="188477.A0A3S0ZQU5"/>
<dbReference type="InterPro" id="IPR002181">
    <property type="entry name" value="Fibrinogen_a/b/g_C_dom"/>
</dbReference>
<dbReference type="AlphaFoldDB" id="A0A3S0ZQU5"/>
<dbReference type="InterPro" id="IPR050373">
    <property type="entry name" value="Fibrinogen_C-term_domain"/>
</dbReference>